<sequence length="480" mass="53571">MVIPPSSELRKRVSSLASSVTIYGGSVHRERFYKDADAAGKFFLESLKFCAKRRDLHQACRLHAALCTNGLLQKDPCIGSALVNMYARCGALAKAQQVHIEIPYRDVVTWSALIGGCVQQGEGNAALDCYSQMQSEGFHPNEVTYSMLLKACAINRDIHKGTQIHDEILRVGLSGKHAVLDTALVDMYAKCGNLWKAQEVFDELIARDLISWAVLLAGYVHHGKGVEALERYKRMKVEGLSPNAFIYAVILKACGITREIYKGKHIHDEIISHQLLGSDIVLGTALIDMYSKCGLPNKAHGVLEELPFRNLVSWNSLIGGYAHLCEIDEAFHCFQQMQHEGIFPNEVTFISMLHACRHSGLENEGELVYVNMKTTYGIKPNLRHHIYMIDILSHAGHFEKAMAAIEEMQTSDYLPIWSSILGACLKLGNLRVGRLAFEHAISLDKSNAAAYSCMEKIYITAGMYEEAQKIRDMMANNMLF</sequence>
<feature type="repeat" description="PPR" evidence="2">
    <location>
        <begin position="141"/>
        <end position="175"/>
    </location>
</feature>
<gene>
    <name evidence="3" type="ORF">KP509_32G026500</name>
</gene>
<dbReference type="PROSITE" id="PS51375">
    <property type="entry name" value="PPR"/>
    <property type="match status" value="4"/>
</dbReference>
<organism evidence="3 4">
    <name type="scientific">Ceratopteris richardii</name>
    <name type="common">Triangle waterfern</name>
    <dbReference type="NCBI Taxonomy" id="49495"/>
    <lineage>
        <taxon>Eukaryota</taxon>
        <taxon>Viridiplantae</taxon>
        <taxon>Streptophyta</taxon>
        <taxon>Embryophyta</taxon>
        <taxon>Tracheophyta</taxon>
        <taxon>Polypodiopsida</taxon>
        <taxon>Polypodiidae</taxon>
        <taxon>Polypodiales</taxon>
        <taxon>Pteridineae</taxon>
        <taxon>Pteridaceae</taxon>
        <taxon>Parkerioideae</taxon>
        <taxon>Ceratopteris</taxon>
    </lineage>
</organism>
<dbReference type="PANTHER" id="PTHR47926">
    <property type="entry name" value="PENTATRICOPEPTIDE REPEAT-CONTAINING PROTEIN"/>
    <property type="match status" value="1"/>
</dbReference>
<dbReference type="SUPFAM" id="SSF48452">
    <property type="entry name" value="TPR-like"/>
    <property type="match status" value="1"/>
</dbReference>
<evidence type="ECO:0000313" key="3">
    <source>
        <dbReference type="EMBL" id="KAH7286883.1"/>
    </source>
</evidence>
<dbReference type="Pfam" id="PF13041">
    <property type="entry name" value="PPR_2"/>
    <property type="match status" value="3"/>
</dbReference>
<dbReference type="AlphaFoldDB" id="A0A8T2QU60"/>
<accession>A0A8T2QU60</accession>
<feature type="repeat" description="PPR" evidence="2">
    <location>
        <begin position="310"/>
        <end position="344"/>
    </location>
</feature>
<protein>
    <recommendedName>
        <fullName evidence="5">Pentatricopeptide repeat-containing protein</fullName>
    </recommendedName>
</protein>
<dbReference type="InterPro" id="IPR011990">
    <property type="entry name" value="TPR-like_helical_dom_sf"/>
</dbReference>
<dbReference type="GO" id="GO:0009451">
    <property type="term" value="P:RNA modification"/>
    <property type="evidence" value="ECO:0007669"/>
    <property type="project" value="InterPro"/>
</dbReference>
<dbReference type="GO" id="GO:0048731">
    <property type="term" value="P:system development"/>
    <property type="evidence" value="ECO:0007669"/>
    <property type="project" value="UniProtKB-ARBA"/>
</dbReference>
<dbReference type="GO" id="GO:0003723">
    <property type="term" value="F:RNA binding"/>
    <property type="evidence" value="ECO:0007669"/>
    <property type="project" value="InterPro"/>
</dbReference>
<dbReference type="InterPro" id="IPR046960">
    <property type="entry name" value="PPR_At4g14850-like_plant"/>
</dbReference>
<dbReference type="Proteomes" id="UP000825935">
    <property type="component" value="Chromosome 32"/>
</dbReference>
<keyword evidence="4" id="KW-1185">Reference proteome</keyword>
<dbReference type="NCBIfam" id="TIGR00756">
    <property type="entry name" value="PPR"/>
    <property type="match status" value="3"/>
</dbReference>
<dbReference type="PANTHER" id="PTHR47926:SF382">
    <property type="entry name" value="PENTACOTRIPEPTIDE-REPEAT REGION OF PRORP DOMAIN-CONTAINING PROTEIN"/>
    <property type="match status" value="1"/>
</dbReference>
<feature type="repeat" description="PPR" evidence="2">
    <location>
        <begin position="106"/>
        <end position="140"/>
    </location>
</feature>
<dbReference type="Pfam" id="PF01535">
    <property type="entry name" value="PPR"/>
    <property type="match status" value="3"/>
</dbReference>
<dbReference type="EMBL" id="CM035437">
    <property type="protein sequence ID" value="KAH7286883.1"/>
    <property type="molecule type" value="Genomic_DNA"/>
</dbReference>
<dbReference type="FunFam" id="1.25.40.10:FF:000158">
    <property type="entry name" value="pentatricopeptide repeat-containing protein At2g33680"/>
    <property type="match status" value="1"/>
</dbReference>
<feature type="repeat" description="PPR" evidence="2">
    <location>
        <begin position="208"/>
        <end position="242"/>
    </location>
</feature>
<evidence type="ECO:0000256" key="2">
    <source>
        <dbReference type="PROSITE-ProRule" id="PRU00708"/>
    </source>
</evidence>
<dbReference type="FunFam" id="1.25.40.10:FF:000285">
    <property type="entry name" value="Pentatricopeptide repeat-containing protein, chloroplastic"/>
    <property type="match status" value="2"/>
</dbReference>
<evidence type="ECO:0008006" key="5">
    <source>
        <dbReference type="Google" id="ProtNLM"/>
    </source>
</evidence>
<evidence type="ECO:0000256" key="1">
    <source>
        <dbReference type="ARBA" id="ARBA00022737"/>
    </source>
</evidence>
<reference evidence="3" key="1">
    <citation type="submission" date="2021-08" db="EMBL/GenBank/DDBJ databases">
        <title>WGS assembly of Ceratopteris richardii.</title>
        <authorList>
            <person name="Marchant D.B."/>
            <person name="Chen G."/>
            <person name="Jenkins J."/>
            <person name="Shu S."/>
            <person name="Leebens-Mack J."/>
            <person name="Grimwood J."/>
            <person name="Schmutz J."/>
            <person name="Soltis P."/>
            <person name="Soltis D."/>
            <person name="Chen Z.-H."/>
        </authorList>
    </citation>
    <scope>NUCLEOTIDE SEQUENCE</scope>
    <source>
        <strain evidence="3">Whitten #5841</strain>
        <tissue evidence="3">Leaf</tissue>
    </source>
</reference>
<dbReference type="Gene3D" id="1.25.40.10">
    <property type="entry name" value="Tetratricopeptide repeat domain"/>
    <property type="match status" value="3"/>
</dbReference>
<evidence type="ECO:0000313" key="4">
    <source>
        <dbReference type="Proteomes" id="UP000825935"/>
    </source>
</evidence>
<dbReference type="OrthoDB" id="1882394at2759"/>
<dbReference type="InterPro" id="IPR002885">
    <property type="entry name" value="PPR_rpt"/>
</dbReference>
<keyword evidence="1" id="KW-0677">Repeat</keyword>
<proteinExistence type="predicted"/>
<comment type="caution">
    <text evidence="3">The sequence shown here is derived from an EMBL/GenBank/DDBJ whole genome shotgun (WGS) entry which is preliminary data.</text>
</comment>
<name>A0A8T2QU60_CERRI</name>